<feature type="domain" description="C-type lectin" evidence="2">
    <location>
        <begin position="1"/>
        <end position="51"/>
    </location>
</feature>
<dbReference type="Gene3D" id="3.10.100.10">
    <property type="entry name" value="Mannose-Binding Protein A, subunit A"/>
    <property type="match status" value="1"/>
</dbReference>
<dbReference type="Proteomes" id="UP000828390">
    <property type="component" value="Unassembled WGS sequence"/>
</dbReference>
<evidence type="ECO:0000256" key="1">
    <source>
        <dbReference type="ARBA" id="ARBA00023157"/>
    </source>
</evidence>
<dbReference type="Pfam" id="PF00059">
    <property type="entry name" value="Lectin_C"/>
    <property type="match status" value="1"/>
</dbReference>
<gene>
    <name evidence="3" type="ORF">DPMN_165917</name>
</gene>
<accession>A0A9D4IXF6</accession>
<dbReference type="PROSITE" id="PS50041">
    <property type="entry name" value="C_TYPE_LECTIN_2"/>
    <property type="match status" value="1"/>
</dbReference>
<evidence type="ECO:0000259" key="2">
    <source>
        <dbReference type="PROSITE" id="PS50041"/>
    </source>
</evidence>
<keyword evidence="4" id="KW-1185">Reference proteome</keyword>
<dbReference type="EMBL" id="JAIWYP010000008">
    <property type="protein sequence ID" value="KAH3787788.1"/>
    <property type="molecule type" value="Genomic_DNA"/>
</dbReference>
<dbReference type="SUPFAM" id="SSF56436">
    <property type="entry name" value="C-type lectin-like"/>
    <property type="match status" value="1"/>
</dbReference>
<sequence>MWATSGDPVSDRTSGARLFLSNDANNENCLEINAGNWNDDRCDRSQHYICQKSV</sequence>
<evidence type="ECO:0000313" key="3">
    <source>
        <dbReference type="EMBL" id="KAH3787788.1"/>
    </source>
</evidence>
<keyword evidence="1" id="KW-1015">Disulfide bond</keyword>
<dbReference type="InterPro" id="IPR018378">
    <property type="entry name" value="C-type_lectin_CS"/>
</dbReference>
<proteinExistence type="predicted"/>
<dbReference type="InterPro" id="IPR016186">
    <property type="entry name" value="C-type_lectin-like/link_sf"/>
</dbReference>
<dbReference type="InterPro" id="IPR001304">
    <property type="entry name" value="C-type_lectin-like"/>
</dbReference>
<dbReference type="AlphaFoldDB" id="A0A9D4IXF6"/>
<reference evidence="3" key="1">
    <citation type="journal article" date="2019" name="bioRxiv">
        <title>The Genome of the Zebra Mussel, Dreissena polymorpha: A Resource for Invasive Species Research.</title>
        <authorList>
            <person name="McCartney M.A."/>
            <person name="Auch B."/>
            <person name="Kono T."/>
            <person name="Mallez S."/>
            <person name="Zhang Y."/>
            <person name="Obille A."/>
            <person name="Becker A."/>
            <person name="Abrahante J.E."/>
            <person name="Garbe J."/>
            <person name="Badalamenti J.P."/>
            <person name="Herman A."/>
            <person name="Mangelson H."/>
            <person name="Liachko I."/>
            <person name="Sullivan S."/>
            <person name="Sone E.D."/>
            <person name="Koren S."/>
            <person name="Silverstein K.A.T."/>
            <person name="Beckman K.B."/>
            <person name="Gohl D.M."/>
        </authorList>
    </citation>
    <scope>NUCLEOTIDE SEQUENCE</scope>
    <source>
        <strain evidence="3">Duluth1</strain>
        <tissue evidence="3">Whole animal</tissue>
    </source>
</reference>
<reference evidence="3" key="2">
    <citation type="submission" date="2020-11" db="EMBL/GenBank/DDBJ databases">
        <authorList>
            <person name="McCartney M.A."/>
            <person name="Auch B."/>
            <person name="Kono T."/>
            <person name="Mallez S."/>
            <person name="Becker A."/>
            <person name="Gohl D.M."/>
            <person name="Silverstein K.A.T."/>
            <person name="Koren S."/>
            <person name="Bechman K.B."/>
            <person name="Herman A."/>
            <person name="Abrahante J.E."/>
            <person name="Garbe J."/>
        </authorList>
    </citation>
    <scope>NUCLEOTIDE SEQUENCE</scope>
    <source>
        <strain evidence="3">Duluth1</strain>
        <tissue evidence="3">Whole animal</tissue>
    </source>
</reference>
<evidence type="ECO:0000313" key="4">
    <source>
        <dbReference type="Proteomes" id="UP000828390"/>
    </source>
</evidence>
<protein>
    <recommendedName>
        <fullName evidence="2">C-type lectin domain-containing protein</fullName>
    </recommendedName>
</protein>
<dbReference type="PROSITE" id="PS00615">
    <property type="entry name" value="C_TYPE_LECTIN_1"/>
    <property type="match status" value="1"/>
</dbReference>
<name>A0A9D4IXF6_DREPO</name>
<organism evidence="3 4">
    <name type="scientific">Dreissena polymorpha</name>
    <name type="common">Zebra mussel</name>
    <name type="synonym">Mytilus polymorpha</name>
    <dbReference type="NCBI Taxonomy" id="45954"/>
    <lineage>
        <taxon>Eukaryota</taxon>
        <taxon>Metazoa</taxon>
        <taxon>Spiralia</taxon>
        <taxon>Lophotrochozoa</taxon>
        <taxon>Mollusca</taxon>
        <taxon>Bivalvia</taxon>
        <taxon>Autobranchia</taxon>
        <taxon>Heteroconchia</taxon>
        <taxon>Euheterodonta</taxon>
        <taxon>Imparidentia</taxon>
        <taxon>Neoheterodontei</taxon>
        <taxon>Myida</taxon>
        <taxon>Dreissenoidea</taxon>
        <taxon>Dreissenidae</taxon>
        <taxon>Dreissena</taxon>
    </lineage>
</organism>
<dbReference type="InterPro" id="IPR016187">
    <property type="entry name" value="CTDL_fold"/>
</dbReference>
<comment type="caution">
    <text evidence="3">The sequence shown here is derived from an EMBL/GenBank/DDBJ whole genome shotgun (WGS) entry which is preliminary data.</text>
</comment>